<gene>
    <name evidence="3" type="ORF">NJU99_05235</name>
</gene>
<keyword evidence="4" id="KW-1185">Reference proteome</keyword>
<evidence type="ECO:0000313" key="3">
    <source>
        <dbReference type="EMBL" id="UTJ07501.1"/>
    </source>
</evidence>
<reference evidence="3" key="1">
    <citation type="submission" date="2022-07" db="EMBL/GenBank/DDBJ databases">
        <title>Arcobacter roscoffensis sp. nov., a marine bacterium isolated from coastal seawater collected from Roscoff, France.</title>
        <authorList>
            <person name="Pascual J."/>
            <person name="Lepeaux C."/>
            <person name="Methner A."/>
            <person name="Overmann J."/>
        </authorList>
    </citation>
    <scope>NUCLEOTIDE SEQUENCE</scope>
    <source>
        <strain evidence="3">ARW1-2F2</strain>
    </source>
</reference>
<proteinExistence type="predicted"/>
<keyword evidence="1" id="KW-0175">Coiled coil</keyword>
<dbReference type="RefSeq" id="WP_254577675.1">
    <property type="nucleotide sequence ID" value="NZ_CP100595.1"/>
</dbReference>
<organism evidence="3 4">
    <name type="scientific">Arcobacter roscoffensis</name>
    <dbReference type="NCBI Taxonomy" id="2961520"/>
    <lineage>
        <taxon>Bacteria</taxon>
        <taxon>Pseudomonadati</taxon>
        <taxon>Campylobacterota</taxon>
        <taxon>Epsilonproteobacteria</taxon>
        <taxon>Campylobacterales</taxon>
        <taxon>Arcobacteraceae</taxon>
        <taxon>Arcobacter</taxon>
    </lineage>
</organism>
<feature type="chain" id="PRO_5046407567" evidence="2">
    <location>
        <begin position="19"/>
        <end position="83"/>
    </location>
</feature>
<dbReference type="Proteomes" id="UP001060012">
    <property type="component" value="Chromosome"/>
</dbReference>
<protein>
    <submittedName>
        <fullName evidence="3">Uncharacterized protein</fullName>
    </submittedName>
</protein>
<evidence type="ECO:0000313" key="4">
    <source>
        <dbReference type="Proteomes" id="UP001060012"/>
    </source>
</evidence>
<dbReference type="EMBL" id="CP100595">
    <property type="protein sequence ID" value="UTJ07501.1"/>
    <property type="molecule type" value="Genomic_DNA"/>
</dbReference>
<feature type="signal peptide" evidence="2">
    <location>
        <begin position="1"/>
        <end position="18"/>
    </location>
</feature>
<evidence type="ECO:0000256" key="2">
    <source>
        <dbReference type="SAM" id="SignalP"/>
    </source>
</evidence>
<evidence type="ECO:0000256" key="1">
    <source>
        <dbReference type="SAM" id="Coils"/>
    </source>
</evidence>
<sequence length="83" mass="9486">MKKLIIISLLVTLNTLFAQTENINTIDNLLLKINQTKNPVEKKQLIEKLKIKLANKNKKVQEESNAIIKAKSKLPTKTFSLEK</sequence>
<name>A0ABY5E5R6_9BACT</name>
<keyword evidence="2" id="KW-0732">Signal</keyword>
<feature type="coiled-coil region" evidence="1">
    <location>
        <begin position="43"/>
        <end position="73"/>
    </location>
</feature>
<accession>A0ABY5E5R6</accession>